<dbReference type="SUPFAM" id="SSF101960">
    <property type="entry name" value="Stabilizer of iron transporter SufD"/>
    <property type="match status" value="1"/>
</dbReference>
<dbReference type="Pfam" id="PF19295">
    <property type="entry name" value="SufBD_N"/>
    <property type="match status" value="1"/>
</dbReference>
<dbReference type="NCBIfam" id="TIGR01981">
    <property type="entry name" value="sufD"/>
    <property type="match status" value="1"/>
</dbReference>
<feature type="domain" description="SUF system FeS cluster assembly SufBD core" evidence="2">
    <location>
        <begin position="190"/>
        <end position="423"/>
    </location>
</feature>
<dbReference type="InterPro" id="IPR011542">
    <property type="entry name" value="SUF_FeS_clus_asmbl_SufD"/>
</dbReference>
<dbReference type="GO" id="GO:0016226">
    <property type="term" value="P:iron-sulfur cluster assembly"/>
    <property type="evidence" value="ECO:0007669"/>
    <property type="project" value="InterPro"/>
</dbReference>
<dbReference type="InterPro" id="IPR037284">
    <property type="entry name" value="SUF_FeS_clus_asmbl_SufBD_sf"/>
</dbReference>
<dbReference type="AlphaFoldDB" id="A0A956NCD6"/>
<organism evidence="4 5">
    <name type="scientific">Eiseniibacteriota bacterium</name>
    <dbReference type="NCBI Taxonomy" id="2212470"/>
    <lineage>
        <taxon>Bacteria</taxon>
        <taxon>Candidatus Eiseniibacteriota</taxon>
    </lineage>
</organism>
<gene>
    <name evidence="4" type="primary">sufD</name>
    <name evidence="4" type="ORF">KDA27_07865</name>
</gene>
<evidence type="ECO:0000259" key="2">
    <source>
        <dbReference type="Pfam" id="PF01458"/>
    </source>
</evidence>
<name>A0A956NCD6_UNCEI</name>
<dbReference type="Pfam" id="PF01458">
    <property type="entry name" value="SUFBD_core"/>
    <property type="match status" value="1"/>
</dbReference>
<reference evidence="4" key="2">
    <citation type="journal article" date="2021" name="Microbiome">
        <title>Successional dynamics and alternative stable states in a saline activated sludge microbial community over 9 years.</title>
        <authorList>
            <person name="Wang Y."/>
            <person name="Ye J."/>
            <person name="Ju F."/>
            <person name="Liu L."/>
            <person name="Boyd J.A."/>
            <person name="Deng Y."/>
            <person name="Parks D.H."/>
            <person name="Jiang X."/>
            <person name="Yin X."/>
            <person name="Woodcroft B.J."/>
            <person name="Tyson G.W."/>
            <person name="Hugenholtz P."/>
            <person name="Polz M.F."/>
            <person name="Zhang T."/>
        </authorList>
    </citation>
    <scope>NUCLEOTIDE SEQUENCE</scope>
    <source>
        <strain evidence="4">HKST-UBA02</strain>
    </source>
</reference>
<comment type="similarity">
    <text evidence="1">Belongs to the iron-sulfur cluster assembly SufBD family.</text>
</comment>
<evidence type="ECO:0000313" key="4">
    <source>
        <dbReference type="EMBL" id="MCA9755701.1"/>
    </source>
</evidence>
<dbReference type="Proteomes" id="UP000739538">
    <property type="component" value="Unassembled WGS sequence"/>
</dbReference>
<dbReference type="PANTHER" id="PTHR43575:SF1">
    <property type="entry name" value="PROTEIN ABCI7, CHLOROPLASTIC"/>
    <property type="match status" value="1"/>
</dbReference>
<sequence length="450" mass="49101">MTHVQDTLHPFALRFEELEANRSADGPEWTRRLRRAAMAAFSEVGIPTPKHEEWKYTDVRELDRMTLVHADETSVLDAGPGSVSPLQAGSDETILRVVLLDGRFAPTLSDLSSAPAGVRVEPLSVVLREGRAELESHLGSVATIEDHPFVALNTAFFQDGVHIFVPAGCKERVTVHVVHIAGASDSSGGRANVSHPRNLYVLGESAEVRVIEEYSSHDEGSPSDRIFLTNPVTEAVIGPNARLELYKVARESSQVFHVAGTFARIDRDGHLDAHNVSQGGRLVRNDLRVELVGSGGGCVLNGLNVANGRQLMDDHTEIVHAVAHCASREYYRSVLSDESQGVFNGKVFVRPDAQKTDGIQSNNALVLSPKALMNTKPQLEIYADDVKCTHGATIGQLDPDSLFYLRSRGIDAEAARRMLVHAFASDVVDRMAWEPMRVLAGSILDETLGR</sequence>
<dbReference type="InterPro" id="IPR055346">
    <property type="entry name" value="Fe-S_cluster_assembly_SufBD"/>
</dbReference>
<evidence type="ECO:0000256" key="1">
    <source>
        <dbReference type="ARBA" id="ARBA00043967"/>
    </source>
</evidence>
<dbReference type="EMBL" id="JAGQHS010000030">
    <property type="protein sequence ID" value="MCA9755701.1"/>
    <property type="molecule type" value="Genomic_DNA"/>
</dbReference>
<dbReference type="InterPro" id="IPR045595">
    <property type="entry name" value="SufBD_N"/>
</dbReference>
<dbReference type="InterPro" id="IPR000825">
    <property type="entry name" value="SUF_FeS_clus_asmbl_SufBD_core"/>
</dbReference>
<dbReference type="PANTHER" id="PTHR43575">
    <property type="entry name" value="PROTEIN ABCI7, CHLOROPLASTIC"/>
    <property type="match status" value="1"/>
</dbReference>
<evidence type="ECO:0000313" key="5">
    <source>
        <dbReference type="Proteomes" id="UP000739538"/>
    </source>
</evidence>
<feature type="domain" description="SUF system FeS cluster assembly SufBD N-terminal" evidence="3">
    <location>
        <begin position="27"/>
        <end position="171"/>
    </location>
</feature>
<evidence type="ECO:0000259" key="3">
    <source>
        <dbReference type="Pfam" id="PF19295"/>
    </source>
</evidence>
<proteinExistence type="inferred from homology"/>
<comment type="caution">
    <text evidence="4">The sequence shown here is derived from an EMBL/GenBank/DDBJ whole genome shotgun (WGS) entry which is preliminary data.</text>
</comment>
<reference evidence="4" key="1">
    <citation type="submission" date="2020-04" db="EMBL/GenBank/DDBJ databases">
        <authorList>
            <person name="Zhang T."/>
        </authorList>
    </citation>
    <scope>NUCLEOTIDE SEQUENCE</scope>
    <source>
        <strain evidence="4">HKST-UBA02</strain>
    </source>
</reference>
<protein>
    <submittedName>
        <fullName evidence="4">Fe-S cluster assembly protein SufD</fullName>
    </submittedName>
</protein>
<accession>A0A956NCD6</accession>